<evidence type="ECO:0000313" key="2">
    <source>
        <dbReference type="Proteomes" id="UP000635853"/>
    </source>
</evidence>
<keyword evidence="2" id="KW-1185">Reference proteome</keyword>
<proteinExistence type="predicted"/>
<protein>
    <submittedName>
        <fullName evidence="1">Uncharacterized protein</fullName>
    </submittedName>
</protein>
<gene>
    <name evidence="1" type="ORF">JMJ92_19220</name>
</gene>
<name>A0ABS1RNL3_9RHOB</name>
<organism evidence="1 2">
    <name type="scientific">Rhodovulum visakhapatnamense</name>
    <dbReference type="NCBI Taxonomy" id="364297"/>
    <lineage>
        <taxon>Bacteria</taxon>
        <taxon>Pseudomonadati</taxon>
        <taxon>Pseudomonadota</taxon>
        <taxon>Alphaproteobacteria</taxon>
        <taxon>Rhodobacterales</taxon>
        <taxon>Paracoccaceae</taxon>
        <taxon>Rhodovulum</taxon>
    </lineage>
</organism>
<comment type="caution">
    <text evidence="1">The sequence shown here is derived from an EMBL/GenBank/DDBJ whole genome shotgun (WGS) entry which is preliminary data.</text>
</comment>
<reference evidence="2" key="1">
    <citation type="submission" date="2021-01" db="EMBL/GenBank/DDBJ databases">
        <title>Draft genomes of Rhodovulum sulfidophilum.</title>
        <authorList>
            <person name="Guzman M.S."/>
        </authorList>
    </citation>
    <scope>NUCLEOTIDE SEQUENCE [LARGE SCALE GENOMIC DNA]</scope>
    <source>
        <strain evidence="2">AB19</strain>
    </source>
</reference>
<evidence type="ECO:0000313" key="1">
    <source>
        <dbReference type="EMBL" id="MBL3580261.1"/>
    </source>
</evidence>
<dbReference type="RefSeq" id="WP_178390666.1">
    <property type="nucleotide sequence ID" value="NZ_JAESIL010000125.1"/>
</dbReference>
<dbReference type="Proteomes" id="UP000635853">
    <property type="component" value="Unassembled WGS sequence"/>
</dbReference>
<dbReference type="EMBL" id="JAESIL010000125">
    <property type="protein sequence ID" value="MBL3580261.1"/>
    <property type="molecule type" value="Genomic_DNA"/>
</dbReference>
<accession>A0ABS1RNL3</accession>
<sequence>MTATRFTEAQVRRAVKGATDAGWTVGEVRVEPDGTIRLLPVAKESPQPDERTPQAWD</sequence>